<evidence type="ECO:0000313" key="3">
    <source>
        <dbReference type="Proteomes" id="UP000306477"/>
    </source>
</evidence>
<dbReference type="EMBL" id="SLUB01000010">
    <property type="protein sequence ID" value="THE13310.1"/>
    <property type="molecule type" value="Genomic_DNA"/>
</dbReference>
<dbReference type="RefSeq" id="WP_136379121.1">
    <property type="nucleotide sequence ID" value="NZ_SLUB01000010.1"/>
</dbReference>
<feature type="region of interest" description="Disordered" evidence="1">
    <location>
        <begin position="49"/>
        <end position="72"/>
    </location>
</feature>
<dbReference type="OrthoDB" id="2382149at2"/>
<accession>A0A4S3PU55</accession>
<evidence type="ECO:0000256" key="1">
    <source>
        <dbReference type="SAM" id="MobiDB-lite"/>
    </source>
</evidence>
<dbReference type="AlphaFoldDB" id="A0A4S3PU55"/>
<proteinExistence type="predicted"/>
<dbReference type="PANTHER" id="PTHR37808:SF3">
    <property type="entry name" value="SPORE GERMINATION PROTEIN GERPA-RELATED"/>
    <property type="match status" value="1"/>
</dbReference>
<dbReference type="Pfam" id="PF10676">
    <property type="entry name" value="gerPA"/>
    <property type="match status" value="1"/>
</dbReference>
<comment type="caution">
    <text evidence="2">The sequence shown here is derived from an EMBL/GenBank/DDBJ whole genome shotgun (WGS) entry which is preliminary data.</text>
</comment>
<organism evidence="2 3">
    <name type="scientific">Bacillus timonensis</name>
    <dbReference type="NCBI Taxonomy" id="1033734"/>
    <lineage>
        <taxon>Bacteria</taxon>
        <taxon>Bacillati</taxon>
        <taxon>Bacillota</taxon>
        <taxon>Bacilli</taxon>
        <taxon>Bacillales</taxon>
        <taxon>Bacillaceae</taxon>
        <taxon>Bacillus</taxon>
    </lineage>
</organism>
<feature type="compositionally biased region" description="Polar residues" evidence="1">
    <location>
        <begin position="49"/>
        <end position="60"/>
    </location>
</feature>
<feature type="compositionally biased region" description="Basic and acidic residues" evidence="1">
    <location>
        <begin position="61"/>
        <end position="72"/>
    </location>
</feature>
<reference evidence="2 3" key="1">
    <citation type="journal article" date="2019" name="Indoor Air">
        <title>Impacts of indoor surface finishes on bacterial viability.</title>
        <authorList>
            <person name="Hu J."/>
            <person name="Maamar S.B."/>
            <person name="Glawe A.J."/>
            <person name="Gottel N."/>
            <person name="Gilbert J.A."/>
            <person name="Hartmann E.M."/>
        </authorList>
    </citation>
    <scope>NUCLEOTIDE SEQUENCE [LARGE SCALE GENOMIC DNA]</scope>
    <source>
        <strain evidence="2 3">AF060A6</strain>
    </source>
</reference>
<name>A0A4S3PU55_9BACI</name>
<sequence length="72" mass="7430">MASIFLGPIEINRNEGTIIAGNSFNVSPTSTGKTYAGAGSLNTGVNITINSGRSTSNTYDSDGRDSSISELE</sequence>
<dbReference type="Proteomes" id="UP000306477">
    <property type="component" value="Unassembled WGS sequence"/>
</dbReference>
<protein>
    <submittedName>
        <fullName evidence="2">Spore germination protein</fullName>
    </submittedName>
</protein>
<gene>
    <name evidence="2" type="ORF">E1I69_08170</name>
</gene>
<dbReference type="InterPro" id="IPR019618">
    <property type="entry name" value="Spore_germination_GerPA"/>
</dbReference>
<keyword evidence="3" id="KW-1185">Reference proteome</keyword>
<dbReference type="PANTHER" id="PTHR37808">
    <property type="entry name" value="SPORE GERMINATION PROTEIN-LIKE PROTEIN YDZR-RELATED"/>
    <property type="match status" value="1"/>
</dbReference>
<evidence type="ECO:0000313" key="2">
    <source>
        <dbReference type="EMBL" id="THE13310.1"/>
    </source>
</evidence>